<feature type="region of interest" description="Disordered" evidence="1">
    <location>
        <begin position="398"/>
        <end position="417"/>
    </location>
</feature>
<proteinExistence type="predicted"/>
<dbReference type="EMBL" id="CP074371">
    <property type="protein sequence ID" value="QVI21562.1"/>
    <property type="molecule type" value="Genomic_DNA"/>
</dbReference>
<keyword evidence="4" id="KW-1185">Reference proteome</keyword>
<name>A0ABX8CNP0_9NOCA</name>
<feature type="domain" description="ER-bound oxygenase mpaB/mpaB'/Rubber oxygenase catalytic" evidence="2">
    <location>
        <begin position="128"/>
        <end position="349"/>
    </location>
</feature>
<evidence type="ECO:0000256" key="1">
    <source>
        <dbReference type="SAM" id="MobiDB-lite"/>
    </source>
</evidence>
<gene>
    <name evidence="3" type="ORF">KHQ06_37575</name>
</gene>
<evidence type="ECO:0000313" key="4">
    <source>
        <dbReference type="Proteomes" id="UP000683310"/>
    </source>
</evidence>
<evidence type="ECO:0000259" key="2">
    <source>
        <dbReference type="Pfam" id="PF09995"/>
    </source>
</evidence>
<protein>
    <submittedName>
        <fullName evidence="3">DUF2236 domain-containing protein</fullName>
    </submittedName>
</protein>
<reference evidence="3 4" key="1">
    <citation type="submission" date="2021-04" db="EMBL/GenBank/DDBJ databases">
        <title>Nocardia tengchongensis.</title>
        <authorList>
            <person name="Zhuang k."/>
            <person name="Ran Y."/>
            <person name="Li W."/>
        </authorList>
    </citation>
    <scope>NUCLEOTIDE SEQUENCE [LARGE SCALE GENOMIC DNA]</scope>
    <source>
        <strain evidence="3 4">CFH S0057</strain>
    </source>
</reference>
<accession>A0ABX8CNP0</accession>
<dbReference type="InterPro" id="IPR018713">
    <property type="entry name" value="MPAB/Lcp_cat_dom"/>
</dbReference>
<evidence type="ECO:0000313" key="3">
    <source>
        <dbReference type="EMBL" id="QVI21562.1"/>
    </source>
</evidence>
<dbReference type="Proteomes" id="UP000683310">
    <property type="component" value="Chromosome"/>
</dbReference>
<dbReference type="InterPro" id="IPR037473">
    <property type="entry name" value="Lcp-like"/>
</dbReference>
<organism evidence="3 4">
    <name type="scientific">Nocardia tengchongensis</name>
    <dbReference type="NCBI Taxonomy" id="2055889"/>
    <lineage>
        <taxon>Bacteria</taxon>
        <taxon>Bacillati</taxon>
        <taxon>Actinomycetota</taxon>
        <taxon>Actinomycetes</taxon>
        <taxon>Mycobacteriales</taxon>
        <taxon>Nocardiaceae</taxon>
        <taxon>Nocardia</taxon>
    </lineage>
</organism>
<dbReference type="Pfam" id="PF09995">
    <property type="entry name" value="MPAB_Lcp_cat"/>
    <property type="match status" value="1"/>
</dbReference>
<dbReference type="PANTHER" id="PTHR37539">
    <property type="entry name" value="SECRETED PROTEIN-RELATED"/>
    <property type="match status" value="1"/>
</dbReference>
<sequence>MARSEQLPDPVIFREFPFNVGVKMLAPGDIRPTPEQQAAYRRFAKMGDPLADALIEMFRRLPTGQGRALFETALEHGIEAVPDAPAELKAFFAHLDSEPFWLDREKLDRAAGVSGRVGPWATNLALSMFSLNGGYLASRAGKVLVGTGGLAAEAMAPRRVVETATWWVDVTGRGGLERFGPGFKNTVRVRVMHAQVRAGMNRRPDWDYEQWDHPINQSLTAGTLMLFSLATIAGCNAVGLTFSKKEKAAVYHQWRYVGHLMGLDPEILPADETDTWRLLWLQADYEFLPDEDSRRLSKALVSALGPIYGFDGPDLRSRPLRRAFTLYSVSYSRILLGKTNSDFLEMPYSRFFLAAVLATAAINGVLEVPRRLIPGATGLSERVGRRLTERMMARAARVNRPDRSYARHDRLAETRAA</sequence>
<feature type="compositionally biased region" description="Basic and acidic residues" evidence="1">
    <location>
        <begin position="399"/>
        <end position="417"/>
    </location>
</feature>
<dbReference type="PANTHER" id="PTHR37539:SF1">
    <property type="entry name" value="ER-BOUND OXYGENASE MPAB_MPAB'_RUBBER OXYGENASE CATALYTIC DOMAIN-CONTAINING PROTEIN"/>
    <property type="match status" value="1"/>
</dbReference>